<evidence type="ECO:0000313" key="7">
    <source>
        <dbReference type="Proteomes" id="UP000054270"/>
    </source>
</evidence>
<keyword evidence="7" id="KW-1185">Reference proteome</keyword>
<feature type="domain" description="Plastocyanin-like" evidence="5">
    <location>
        <begin position="53"/>
        <end position="106"/>
    </location>
</feature>
<evidence type="ECO:0000259" key="5">
    <source>
        <dbReference type="Pfam" id="PF07732"/>
    </source>
</evidence>
<dbReference type="PANTHER" id="PTHR11709">
    <property type="entry name" value="MULTI-COPPER OXIDASE"/>
    <property type="match status" value="1"/>
</dbReference>
<feature type="chain" id="PRO_5002246663" description="Plastocyanin-like domain-containing protein" evidence="4">
    <location>
        <begin position="19"/>
        <end position="108"/>
    </location>
</feature>
<evidence type="ECO:0000256" key="1">
    <source>
        <dbReference type="ARBA" id="ARBA00010609"/>
    </source>
</evidence>
<keyword evidence="2" id="KW-0186">Copper</keyword>
<protein>
    <recommendedName>
        <fullName evidence="5">Plastocyanin-like domain-containing protein</fullName>
    </recommendedName>
</protein>
<keyword evidence="4" id="KW-0732">Signal</keyword>
<name>A0A0D2L538_HYPSF</name>
<evidence type="ECO:0000313" key="6">
    <source>
        <dbReference type="EMBL" id="KJA22007.1"/>
    </source>
</evidence>
<keyword evidence="3" id="KW-0325">Glycoprotein</keyword>
<evidence type="ECO:0000256" key="4">
    <source>
        <dbReference type="SAM" id="SignalP"/>
    </source>
</evidence>
<evidence type="ECO:0000256" key="2">
    <source>
        <dbReference type="ARBA" id="ARBA00023008"/>
    </source>
</evidence>
<dbReference type="PANTHER" id="PTHR11709:SF511">
    <property type="entry name" value="LACCASE"/>
    <property type="match status" value="1"/>
</dbReference>
<feature type="signal peptide" evidence="4">
    <location>
        <begin position="1"/>
        <end position="18"/>
    </location>
</feature>
<dbReference type="InterPro" id="IPR045087">
    <property type="entry name" value="Cu-oxidase_fam"/>
</dbReference>
<proteinExistence type="inferred from homology"/>
<dbReference type="OrthoDB" id="2121828at2759"/>
<dbReference type="Pfam" id="PF07732">
    <property type="entry name" value="Cu-oxidase_3"/>
    <property type="match status" value="1"/>
</dbReference>
<dbReference type="GO" id="GO:0016491">
    <property type="term" value="F:oxidoreductase activity"/>
    <property type="evidence" value="ECO:0007669"/>
    <property type="project" value="TreeGrafter"/>
</dbReference>
<sequence>MRSSLTLFALCFASLAYAAIGPHTNLFIENKVIGPDGFNRSTVLAGASRSSATFPGPVISGKKGDTFSLNVINQLTDTSMLTSTSIHWHGFFQKGTAWADGPVGVTPL</sequence>
<dbReference type="Gene3D" id="2.60.40.420">
    <property type="entry name" value="Cupredoxins - blue copper proteins"/>
    <property type="match status" value="1"/>
</dbReference>
<evidence type="ECO:0000256" key="3">
    <source>
        <dbReference type="ARBA" id="ARBA00023180"/>
    </source>
</evidence>
<dbReference type="InterPro" id="IPR008972">
    <property type="entry name" value="Cupredoxin"/>
</dbReference>
<dbReference type="Proteomes" id="UP000054270">
    <property type="component" value="Unassembled WGS sequence"/>
</dbReference>
<gene>
    <name evidence="6" type="ORF">HYPSUDRAFT_215993</name>
</gene>
<dbReference type="AlphaFoldDB" id="A0A0D2L538"/>
<reference evidence="7" key="1">
    <citation type="submission" date="2014-04" db="EMBL/GenBank/DDBJ databases">
        <title>Evolutionary Origins and Diversification of the Mycorrhizal Mutualists.</title>
        <authorList>
            <consortium name="DOE Joint Genome Institute"/>
            <consortium name="Mycorrhizal Genomics Consortium"/>
            <person name="Kohler A."/>
            <person name="Kuo A."/>
            <person name="Nagy L.G."/>
            <person name="Floudas D."/>
            <person name="Copeland A."/>
            <person name="Barry K.W."/>
            <person name="Cichocki N."/>
            <person name="Veneault-Fourrey C."/>
            <person name="LaButti K."/>
            <person name="Lindquist E.A."/>
            <person name="Lipzen A."/>
            <person name="Lundell T."/>
            <person name="Morin E."/>
            <person name="Murat C."/>
            <person name="Riley R."/>
            <person name="Ohm R."/>
            <person name="Sun H."/>
            <person name="Tunlid A."/>
            <person name="Henrissat B."/>
            <person name="Grigoriev I.V."/>
            <person name="Hibbett D.S."/>
            <person name="Martin F."/>
        </authorList>
    </citation>
    <scope>NUCLEOTIDE SEQUENCE [LARGE SCALE GENOMIC DNA]</scope>
    <source>
        <strain evidence="7">FD-334 SS-4</strain>
    </source>
</reference>
<dbReference type="SUPFAM" id="SSF49503">
    <property type="entry name" value="Cupredoxins"/>
    <property type="match status" value="1"/>
</dbReference>
<organism evidence="6 7">
    <name type="scientific">Hypholoma sublateritium (strain FD-334 SS-4)</name>
    <dbReference type="NCBI Taxonomy" id="945553"/>
    <lineage>
        <taxon>Eukaryota</taxon>
        <taxon>Fungi</taxon>
        <taxon>Dikarya</taxon>
        <taxon>Basidiomycota</taxon>
        <taxon>Agaricomycotina</taxon>
        <taxon>Agaricomycetes</taxon>
        <taxon>Agaricomycetidae</taxon>
        <taxon>Agaricales</taxon>
        <taxon>Agaricineae</taxon>
        <taxon>Strophariaceae</taxon>
        <taxon>Hypholoma</taxon>
    </lineage>
</organism>
<comment type="similarity">
    <text evidence="1">Belongs to the multicopper oxidase family.</text>
</comment>
<dbReference type="GO" id="GO:0005507">
    <property type="term" value="F:copper ion binding"/>
    <property type="evidence" value="ECO:0007669"/>
    <property type="project" value="InterPro"/>
</dbReference>
<dbReference type="InterPro" id="IPR011707">
    <property type="entry name" value="Cu-oxidase-like_N"/>
</dbReference>
<dbReference type="EMBL" id="KN817553">
    <property type="protein sequence ID" value="KJA22007.1"/>
    <property type="molecule type" value="Genomic_DNA"/>
</dbReference>
<dbReference type="OMA" id="RFQINGM"/>
<dbReference type="STRING" id="945553.A0A0D2L538"/>
<accession>A0A0D2L538</accession>